<dbReference type="InterPro" id="IPR027351">
    <property type="entry name" value="(+)RNA_virus_helicase_core_dom"/>
</dbReference>
<dbReference type="SUPFAM" id="SSF52540">
    <property type="entry name" value="P-loop containing nucleoside triphosphate hydrolases"/>
    <property type="match status" value="1"/>
</dbReference>
<name>A0A4Y2J8E5_ARAVE</name>
<keyword evidence="3" id="KW-1185">Reference proteome</keyword>
<dbReference type="Pfam" id="PF01443">
    <property type="entry name" value="Viral_helicase1"/>
    <property type="match status" value="1"/>
</dbReference>
<evidence type="ECO:0000259" key="1">
    <source>
        <dbReference type="Pfam" id="PF01443"/>
    </source>
</evidence>
<organism evidence="2 3">
    <name type="scientific">Araneus ventricosus</name>
    <name type="common">Orbweaver spider</name>
    <name type="synonym">Epeira ventricosa</name>
    <dbReference type="NCBI Taxonomy" id="182803"/>
    <lineage>
        <taxon>Eukaryota</taxon>
        <taxon>Metazoa</taxon>
        <taxon>Ecdysozoa</taxon>
        <taxon>Arthropoda</taxon>
        <taxon>Chelicerata</taxon>
        <taxon>Arachnida</taxon>
        <taxon>Araneae</taxon>
        <taxon>Araneomorphae</taxon>
        <taxon>Entelegynae</taxon>
        <taxon>Araneoidea</taxon>
        <taxon>Araneidae</taxon>
        <taxon>Araneus</taxon>
    </lineage>
</organism>
<dbReference type="Proteomes" id="UP000499080">
    <property type="component" value="Unassembled WGS sequence"/>
</dbReference>
<dbReference type="Gene3D" id="3.40.50.300">
    <property type="entry name" value="P-loop containing nucleotide triphosphate hydrolases"/>
    <property type="match status" value="1"/>
</dbReference>
<proteinExistence type="predicted"/>
<reference evidence="2 3" key="1">
    <citation type="journal article" date="2019" name="Sci. Rep.">
        <title>Orb-weaving spider Araneus ventricosus genome elucidates the spidroin gene catalogue.</title>
        <authorList>
            <person name="Kono N."/>
            <person name="Nakamura H."/>
            <person name="Ohtoshi R."/>
            <person name="Moran D.A.P."/>
            <person name="Shinohara A."/>
            <person name="Yoshida Y."/>
            <person name="Fujiwara M."/>
            <person name="Mori M."/>
            <person name="Tomita M."/>
            <person name="Arakawa K."/>
        </authorList>
    </citation>
    <scope>NUCLEOTIDE SEQUENCE [LARGE SCALE GENOMIC DNA]</scope>
</reference>
<feature type="domain" description="(+)RNA virus helicase C-terminal" evidence="1">
    <location>
        <begin position="57"/>
        <end position="164"/>
    </location>
</feature>
<dbReference type="PANTHER" id="PTHR23274:SF48">
    <property type="entry name" value="ATP-DEPENDENT DNA HELICASE"/>
    <property type="match status" value="1"/>
</dbReference>
<dbReference type="GO" id="GO:0006260">
    <property type="term" value="P:DNA replication"/>
    <property type="evidence" value="ECO:0007669"/>
    <property type="project" value="TreeGrafter"/>
</dbReference>
<accession>A0A4Y2J8E5</accession>
<evidence type="ECO:0000313" key="3">
    <source>
        <dbReference type="Proteomes" id="UP000499080"/>
    </source>
</evidence>
<dbReference type="GO" id="GO:0005524">
    <property type="term" value="F:ATP binding"/>
    <property type="evidence" value="ECO:0007669"/>
    <property type="project" value="InterPro"/>
</dbReference>
<comment type="caution">
    <text evidence="2">The sequence shown here is derived from an EMBL/GenBank/DDBJ whole genome shotgun (WGS) entry which is preliminary data.</text>
</comment>
<dbReference type="GO" id="GO:0005657">
    <property type="term" value="C:replication fork"/>
    <property type="evidence" value="ECO:0007669"/>
    <property type="project" value="TreeGrafter"/>
</dbReference>
<dbReference type="InterPro" id="IPR027417">
    <property type="entry name" value="P-loop_NTPase"/>
</dbReference>
<dbReference type="OrthoDB" id="6415266at2759"/>
<evidence type="ECO:0000313" key="2">
    <source>
        <dbReference type="EMBL" id="GBM85568.1"/>
    </source>
</evidence>
<sequence>MNPFRAAQPHTSANDSVTNLKQISTAMNGKEILKYQFQQERPKISTVYPLSVIASFNPFSESFTYFCKPCVVLVGAQGVISQEIAKKIVSECNRGDVVSLPRIKLVTNDVNLPFVLNRRQFPLIPAYTMTINKSQGQTIDHVGIYLDEPVFSHGQHYVALSRSRIPNHVKIYTKTSEVQGKLSNNEKYFTRNVAHQEVF</sequence>
<dbReference type="CDD" id="cd18809">
    <property type="entry name" value="SF1_C_RecD"/>
    <property type="match status" value="1"/>
</dbReference>
<dbReference type="EMBL" id="BGPR01003245">
    <property type="protein sequence ID" value="GBM85568.1"/>
    <property type="molecule type" value="Genomic_DNA"/>
</dbReference>
<dbReference type="AlphaFoldDB" id="A0A4Y2J8E5"/>
<dbReference type="PANTHER" id="PTHR23274">
    <property type="entry name" value="DNA HELICASE-RELATED"/>
    <property type="match status" value="1"/>
</dbReference>
<protein>
    <recommendedName>
        <fullName evidence="1">(+)RNA virus helicase C-terminal domain-containing protein</fullName>
    </recommendedName>
</protein>
<gene>
    <name evidence="2" type="ORF">AVEN_43010_1</name>
</gene>